<feature type="domain" description="DNA methylase N-4/N-6" evidence="9">
    <location>
        <begin position="131"/>
        <end position="392"/>
    </location>
</feature>
<dbReference type="GO" id="GO:0015667">
    <property type="term" value="F:site-specific DNA-methyltransferase (cytosine-N4-specific) activity"/>
    <property type="evidence" value="ECO:0007669"/>
    <property type="project" value="UniProtKB-EC"/>
</dbReference>
<dbReference type="EMBL" id="LT984815">
    <property type="protein sequence ID" value="SPD69291.1"/>
    <property type="molecule type" value="Genomic_DNA"/>
</dbReference>
<dbReference type="GO" id="GO:0032259">
    <property type="term" value="P:methylation"/>
    <property type="evidence" value="ECO:0007669"/>
    <property type="project" value="UniProtKB-KW"/>
</dbReference>
<evidence type="ECO:0000256" key="7">
    <source>
        <dbReference type="ARBA" id="ARBA00049120"/>
    </source>
</evidence>
<keyword evidence="6" id="KW-0238">DNA-binding</keyword>
<comment type="catalytic activity">
    <reaction evidence="7">
        <text>a 2'-deoxycytidine in DNA + S-adenosyl-L-methionine = an N(4)-methyl-2'-deoxycytidine in DNA + S-adenosyl-L-homocysteine + H(+)</text>
        <dbReference type="Rhea" id="RHEA:16857"/>
        <dbReference type="Rhea" id="RHEA-COMP:11369"/>
        <dbReference type="Rhea" id="RHEA-COMP:13674"/>
        <dbReference type="ChEBI" id="CHEBI:15378"/>
        <dbReference type="ChEBI" id="CHEBI:57856"/>
        <dbReference type="ChEBI" id="CHEBI:59789"/>
        <dbReference type="ChEBI" id="CHEBI:85452"/>
        <dbReference type="ChEBI" id="CHEBI:137933"/>
        <dbReference type="EC" id="2.1.1.113"/>
    </reaction>
</comment>
<evidence type="ECO:0000256" key="1">
    <source>
        <dbReference type="ARBA" id="ARBA00010203"/>
    </source>
</evidence>
<dbReference type="Proteomes" id="UP000256297">
    <property type="component" value="Plasmid CBM2589_p"/>
</dbReference>
<evidence type="ECO:0000313" key="11">
    <source>
        <dbReference type="EMBL" id="SOY78265.1"/>
    </source>
</evidence>
<dbReference type="Proteomes" id="UP000254259">
    <property type="component" value="Plasmid CBM2636p"/>
</dbReference>
<dbReference type="EMBL" id="OFSP01000077">
    <property type="protein sequence ID" value="SOY77421.1"/>
    <property type="molecule type" value="Genomic_DNA"/>
</dbReference>
<reference evidence="12 13" key="1">
    <citation type="submission" date="2018-01" db="EMBL/GenBank/DDBJ databases">
        <authorList>
            <person name="Clerissi C."/>
        </authorList>
    </citation>
    <scope>NUCLEOTIDE SEQUENCE [LARGE SCALE GENOMIC DNA]</scope>
    <source>
        <strain evidence="11">Cupriavidus taiwanensis LMG 19430</strain>
        <strain evidence="10">Cupriavidus taiwanensis STM 3521</strain>
        <strain evidence="12">Cupriavidus taiwanensis SWF 66322</strain>
        <plasmid evidence="12">CBM2636p</plasmid>
        <plasmid evidence="13">cbm2636p</plasmid>
    </source>
</reference>
<evidence type="ECO:0000313" key="10">
    <source>
        <dbReference type="EMBL" id="SOY77421.1"/>
    </source>
</evidence>
<dbReference type="EC" id="2.1.1.-" evidence="8"/>
<name>A0A375HTB8_9BURK</name>
<gene>
    <name evidence="11" type="ORF">CBM2586_P90016</name>
    <name evidence="10" type="ORF">CBM2589_P90044</name>
    <name evidence="12" type="ORF">CBM2636_P10202</name>
</gene>
<evidence type="ECO:0000256" key="8">
    <source>
        <dbReference type="RuleBase" id="RU362026"/>
    </source>
</evidence>
<keyword evidence="5" id="KW-0680">Restriction system</keyword>
<dbReference type="Proteomes" id="UP000257016">
    <property type="component" value="Unassembled WGS sequence"/>
</dbReference>
<keyword evidence="2 12" id="KW-0489">Methyltransferase</keyword>
<dbReference type="AlphaFoldDB" id="A0A375HTB8"/>
<dbReference type="Pfam" id="PF01555">
    <property type="entry name" value="N6_N4_Mtase"/>
    <property type="match status" value="1"/>
</dbReference>
<dbReference type="EMBL" id="OFSN01000066">
    <property type="protein sequence ID" value="SOY78265.1"/>
    <property type="molecule type" value="Genomic_DNA"/>
</dbReference>
<dbReference type="InterPro" id="IPR001091">
    <property type="entry name" value="RM_Methyltransferase"/>
</dbReference>
<dbReference type="InterPro" id="IPR029063">
    <property type="entry name" value="SAM-dependent_MTases_sf"/>
</dbReference>
<evidence type="ECO:0000256" key="4">
    <source>
        <dbReference type="ARBA" id="ARBA00022691"/>
    </source>
</evidence>
<dbReference type="InterPro" id="IPR017985">
    <property type="entry name" value="MeTrfase_CN4_CS"/>
</dbReference>
<geneLocation type="plasmid" evidence="12">
    <name>CBM2636p</name>
</geneLocation>
<evidence type="ECO:0000256" key="5">
    <source>
        <dbReference type="ARBA" id="ARBA00022747"/>
    </source>
</evidence>
<evidence type="ECO:0000256" key="2">
    <source>
        <dbReference type="ARBA" id="ARBA00022603"/>
    </source>
</evidence>
<dbReference type="PROSITE" id="PS00093">
    <property type="entry name" value="N4_MTASE"/>
    <property type="match status" value="1"/>
</dbReference>
<dbReference type="REBASE" id="263666">
    <property type="entry name" value="M.Cta3679ORF10205P"/>
</dbReference>
<evidence type="ECO:0000256" key="6">
    <source>
        <dbReference type="ARBA" id="ARBA00023125"/>
    </source>
</evidence>
<dbReference type="REBASE" id="263671">
    <property type="entry name" value="M.Cta66322ORF10202P"/>
</dbReference>
<evidence type="ECO:0000256" key="3">
    <source>
        <dbReference type="ARBA" id="ARBA00022679"/>
    </source>
</evidence>
<evidence type="ECO:0000313" key="13">
    <source>
        <dbReference type="Proteomes" id="UP000254259"/>
    </source>
</evidence>
<dbReference type="OMA" id="PYALHFK"/>
<dbReference type="RefSeq" id="WP_012354533.1">
    <property type="nucleotide sequence ID" value="NZ_CBCRZP010000050.1"/>
</dbReference>
<protein>
    <recommendedName>
        <fullName evidence="8">Methyltransferase</fullName>
        <ecNumber evidence="8">2.1.1.-</ecNumber>
    </recommendedName>
</protein>
<dbReference type="GeneID" id="29763468"/>
<evidence type="ECO:0000313" key="12">
    <source>
        <dbReference type="EMBL" id="SPD69291.1"/>
    </source>
</evidence>
<dbReference type="GO" id="GO:0008170">
    <property type="term" value="F:N-methyltransferase activity"/>
    <property type="evidence" value="ECO:0007669"/>
    <property type="project" value="InterPro"/>
</dbReference>
<proteinExistence type="inferred from homology"/>
<dbReference type="GO" id="GO:0009307">
    <property type="term" value="P:DNA restriction-modification system"/>
    <property type="evidence" value="ECO:0007669"/>
    <property type="project" value="UniProtKB-KW"/>
</dbReference>
<keyword evidence="4" id="KW-0949">S-adenosyl-L-methionine</keyword>
<comment type="similarity">
    <text evidence="1">Belongs to the N(4)/N(6)-methyltransferase family. N(4) subfamily.</text>
</comment>
<geneLocation type="plasmid" evidence="13">
    <name>cbm2636p</name>
</geneLocation>
<dbReference type="Gene3D" id="3.40.50.150">
    <property type="entry name" value="Vaccinia Virus protein VP39"/>
    <property type="match status" value="1"/>
</dbReference>
<dbReference type="PRINTS" id="PR00508">
    <property type="entry name" value="S21N4MTFRASE"/>
</dbReference>
<keyword evidence="12" id="KW-0614">Plasmid</keyword>
<organism evidence="12 13">
    <name type="scientific">Cupriavidus taiwanensis</name>
    <dbReference type="NCBI Taxonomy" id="164546"/>
    <lineage>
        <taxon>Bacteria</taxon>
        <taxon>Pseudomonadati</taxon>
        <taxon>Pseudomonadota</taxon>
        <taxon>Betaproteobacteria</taxon>
        <taxon>Burkholderiales</taxon>
        <taxon>Burkholderiaceae</taxon>
        <taxon>Cupriavidus</taxon>
    </lineage>
</organism>
<keyword evidence="3 12" id="KW-0808">Transferase</keyword>
<accession>A0A375HTB8</accession>
<dbReference type="SUPFAM" id="SSF53335">
    <property type="entry name" value="S-adenosyl-L-methionine-dependent methyltransferases"/>
    <property type="match status" value="1"/>
</dbReference>
<evidence type="ECO:0000259" key="9">
    <source>
        <dbReference type="Pfam" id="PF01555"/>
    </source>
</evidence>
<dbReference type="GO" id="GO:0003677">
    <property type="term" value="F:DNA binding"/>
    <property type="evidence" value="ECO:0007669"/>
    <property type="project" value="UniProtKB-KW"/>
</dbReference>
<sequence>MMEQLKLFGHVAAAFADAPAEGIATAQLYDAVATAVGIDLAQAQAKVPIGAAGTLHSPFKRAVRWHQQTLKAMGVVERIPDRAGFWRLTQPVTHELDRAANGVRLVAFSTTLGVAVWARHEEIFRGLGEPIALCVTSPPYPLRQARAYGNPTEAQYVDFLCKALEPIVAGLVPGGSIVLNVSNDIFEPRSPARSLYIERLTLALHDRLGLSLMGRVPWVNYSKPPGPTRWACVDRVQLASAYEPVLWFTNDPSCVRADNRQLLEAHTARHRQLMAAGGETRNAVYGDGAYRIRASAFGNQTAGRLPRNVIERGHNCADTRAYRRAAQSLGLPTHGAMQPTDIPDFFTRFLSRPGDLVVDPFGGTIRTGLAAERLGRRWIATEWILQYVRGAAELFRQADGFQMHPALQWATQPR</sequence>
<dbReference type="InterPro" id="IPR002941">
    <property type="entry name" value="DNA_methylase_N4/N6"/>
</dbReference>